<sequence length="659" mass="73165">MIHNSRRLAFVPLKGTPNPSPMSFHPTRSHASRPTSPPRSSSNVRLKYMPIFEDHTLYTPRFSDSSEPPIPTYSIGSTERLTPSPKQMKPSKKRPALSSPSMSNSLPASASSPPNRSTAPSYIPPSKSTTNASSLSPSLPSLSSLRPLPSTSSSSSSSPSLPALEVVHPLPSKVPPSILISESVRLSADELAQLPADEKVYLVALQSISNPEELARFLNFAKAWVKVGKKVPERTGWVIAGKLPLIDSLKVLRSTRQYEIGRVPSGQVAQVLLRKLLEEIQKPKGIPPPVKSMAILERIYNLWPRSENVSPATSSSVSPPTSFSSDDPSSIEKVTVSFVEDPLSWALLIAAYSLILKQDRYPFKYNFIEREQESNSTSTFGIKENLLSIRNYKLEDRLAALSSIWSAYDVRDEKERSTIKKVVDGFPYLDSNKFESWFDMFKETIEDEGGIWASRHRLENMVLGRARLVKLSKDWTAGTDVNRLTYPCLPPVRPPSSSPPSITHSPQPATTTTPSSPPRLAPLILSFHIPPSSPISPESSNPNAVFRTTLSTTRDLVSDLRSSFVRYPSDPILLLFAFRLAFRVPPSDPDRSTLLSDLLSRVKVPVSWSQVMKLENERTTGTVQRKRRQWTRKVVKEGLDELGGVLKGRSRLWEDLLNS</sequence>
<dbReference type="EMBL" id="LN483124">
    <property type="protein sequence ID" value="CED82535.1"/>
    <property type="molecule type" value="Genomic_DNA"/>
</dbReference>
<proteinExistence type="predicted"/>
<evidence type="ECO:0000313" key="2">
    <source>
        <dbReference type="EMBL" id="CED82535.1"/>
    </source>
</evidence>
<protein>
    <submittedName>
        <fullName evidence="2">Uncharacterized protein</fullName>
    </submittedName>
</protein>
<feature type="compositionally biased region" description="Low complexity" evidence="1">
    <location>
        <begin position="499"/>
        <end position="514"/>
    </location>
</feature>
<accession>A0A0F7SPY9</accession>
<feature type="compositionally biased region" description="Low complexity" evidence="1">
    <location>
        <begin position="32"/>
        <end position="42"/>
    </location>
</feature>
<reference evidence="2" key="1">
    <citation type="submission" date="2014-08" db="EMBL/GenBank/DDBJ databases">
        <authorList>
            <person name="Sharma Rahul"/>
            <person name="Thines Marco"/>
        </authorList>
    </citation>
    <scope>NUCLEOTIDE SEQUENCE</scope>
</reference>
<dbReference type="AlphaFoldDB" id="A0A0F7SPY9"/>
<feature type="region of interest" description="Disordered" evidence="1">
    <location>
        <begin position="1"/>
        <end position="45"/>
    </location>
</feature>
<feature type="compositionally biased region" description="Low complexity" evidence="1">
    <location>
        <begin position="96"/>
        <end position="121"/>
    </location>
</feature>
<feature type="compositionally biased region" description="Polar residues" evidence="1">
    <location>
        <begin position="74"/>
        <end position="85"/>
    </location>
</feature>
<feature type="compositionally biased region" description="Low complexity" evidence="1">
    <location>
        <begin position="133"/>
        <end position="162"/>
    </location>
</feature>
<organism evidence="2">
    <name type="scientific">Phaffia rhodozyma</name>
    <name type="common">Yeast</name>
    <name type="synonym">Xanthophyllomyces dendrorhous</name>
    <dbReference type="NCBI Taxonomy" id="264483"/>
    <lineage>
        <taxon>Eukaryota</taxon>
        <taxon>Fungi</taxon>
        <taxon>Dikarya</taxon>
        <taxon>Basidiomycota</taxon>
        <taxon>Agaricomycotina</taxon>
        <taxon>Tremellomycetes</taxon>
        <taxon>Cystofilobasidiales</taxon>
        <taxon>Mrakiaceae</taxon>
        <taxon>Phaffia</taxon>
    </lineage>
</organism>
<name>A0A0F7SPY9_PHARH</name>
<evidence type="ECO:0000256" key="1">
    <source>
        <dbReference type="SAM" id="MobiDB-lite"/>
    </source>
</evidence>
<feature type="region of interest" description="Disordered" evidence="1">
    <location>
        <begin position="486"/>
        <end position="517"/>
    </location>
</feature>
<feature type="region of interest" description="Disordered" evidence="1">
    <location>
        <begin position="59"/>
        <end position="163"/>
    </location>
</feature>
<feature type="compositionally biased region" description="Pro residues" evidence="1">
    <location>
        <begin position="488"/>
        <end position="498"/>
    </location>
</feature>